<dbReference type="InterPro" id="IPR052044">
    <property type="entry name" value="PKS_Associated_Protein"/>
</dbReference>
<dbReference type="InterPro" id="IPR013096">
    <property type="entry name" value="Cupin_2"/>
</dbReference>
<organism evidence="2 3">
    <name type="scientific">Amycolatopsis balhimycina DSM 5908</name>
    <dbReference type="NCBI Taxonomy" id="1081091"/>
    <lineage>
        <taxon>Bacteria</taxon>
        <taxon>Bacillati</taxon>
        <taxon>Actinomycetota</taxon>
        <taxon>Actinomycetes</taxon>
        <taxon>Pseudonocardiales</taxon>
        <taxon>Pseudonocardiaceae</taxon>
        <taxon>Amycolatopsis</taxon>
    </lineage>
</organism>
<dbReference type="InterPro" id="IPR016672">
    <property type="entry name" value="Polyketide_Synth_CurC_prd"/>
</dbReference>
<dbReference type="PANTHER" id="PTHR36114:SF1">
    <property type="entry name" value="16.7 KDA PROTEIN IN WHIE LOCUS"/>
    <property type="match status" value="1"/>
</dbReference>
<dbReference type="OrthoDB" id="287918at2"/>
<name>A0A428WWI3_AMYBA</name>
<dbReference type="Gene3D" id="2.60.120.10">
    <property type="entry name" value="Jelly Rolls"/>
    <property type="match status" value="1"/>
</dbReference>
<dbReference type="PIRSF" id="PIRSF016602">
    <property type="entry name" value="CurC_prd"/>
    <property type="match status" value="1"/>
</dbReference>
<dbReference type="InterPro" id="IPR011051">
    <property type="entry name" value="RmlC_Cupin_sf"/>
</dbReference>
<evidence type="ECO:0000313" key="2">
    <source>
        <dbReference type="EMBL" id="RSM47370.1"/>
    </source>
</evidence>
<sequence length="140" mass="15393">MHKQKVTKVAGGDVEPIRRIGGQVRIMLSPRNVDATAGFLATLTLQPEEFVAEQYNPYSDKFLYVVRGDVVIKVDGEPVALAADEALMVRRGQRHRIENHGETEAFLVFQLAPLAPRPELGHVDVEELPFPDAPGPRVGG</sequence>
<dbReference type="Proteomes" id="UP000286716">
    <property type="component" value="Unassembled WGS sequence"/>
</dbReference>
<keyword evidence="3" id="KW-1185">Reference proteome</keyword>
<dbReference type="EMBL" id="QHHU01000010">
    <property type="protein sequence ID" value="RSM47370.1"/>
    <property type="molecule type" value="Genomic_DNA"/>
</dbReference>
<dbReference type="RefSeq" id="WP_020639068.1">
    <property type="nucleotide sequence ID" value="NZ_QHHU01000010.1"/>
</dbReference>
<protein>
    <submittedName>
        <fullName evidence="2">Cupin domain-containing protein</fullName>
    </submittedName>
</protein>
<evidence type="ECO:0000259" key="1">
    <source>
        <dbReference type="Pfam" id="PF07883"/>
    </source>
</evidence>
<dbReference type="AlphaFoldDB" id="A0A428WWI3"/>
<gene>
    <name evidence="2" type="ORF">DMA12_09090</name>
</gene>
<comment type="caution">
    <text evidence="2">The sequence shown here is derived from an EMBL/GenBank/DDBJ whole genome shotgun (WGS) entry which is preliminary data.</text>
</comment>
<dbReference type="InterPro" id="IPR014710">
    <property type="entry name" value="RmlC-like_jellyroll"/>
</dbReference>
<reference evidence="2 3" key="1">
    <citation type="submission" date="2018-05" db="EMBL/GenBank/DDBJ databases">
        <title>Evolution of GPA BGCs.</title>
        <authorList>
            <person name="Waglechner N."/>
            <person name="Wright G.D."/>
        </authorList>
    </citation>
    <scope>NUCLEOTIDE SEQUENCE [LARGE SCALE GENOMIC DNA]</scope>
    <source>
        <strain evidence="2 3">DSM 5908</strain>
    </source>
</reference>
<evidence type="ECO:0000313" key="3">
    <source>
        <dbReference type="Proteomes" id="UP000286716"/>
    </source>
</evidence>
<proteinExistence type="predicted"/>
<accession>A0A428WWI3</accession>
<dbReference type="CDD" id="cd06991">
    <property type="entry name" value="cupin_TcmJ-like"/>
    <property type="match status" value="1"/>
</dbReference>
<feature type="domain" description="Cupin type-2" evidence="1">
    <location>
        <begin position="43"/>
        <end position="107"/>
    </location>
</feature>
<dbReference type="PANTHER" id="PTHR36114">
    <property type="entry name" value="16.7 KDA PROTEIN IN WHIE LOCUS"/>
    <property type="match status" value="1"/>
</dbReference>
<dbReference type="Pfam" id="PF07883">
    <property type="entry name" value="Cupin_2"/>
    <property type="match status" value="1"/>
</dbReference>
<dbReference type="SUPFAM" id="SSF51182">
    <property type="entry name" value="RmlC-like cupins"/>
    <property type="match status" value="1"/>
</dbReference>